<dbReference type="Proteomes" id="UP000193411">
    <property type="component" value="Unassembled WGS sequence"/>
</dbReference>
<dbReference type="GO" id="GO:0016787">
    <property type="term" value="F:hydrolase activity"/>
    <property type="evidence" value="ECO:0007669"/>
    <property type="project" value="UniProtKB-KW"/>
</dbReference>
<dbReference type="EMBL" id="MCFL01000004">
    <property type="protein sequence ID" value="ORZ39818.1"/>
    <property type="molecule type" value="Genomic_DNA"/>
</dbReference>
<comment type="caution">
    <text evidence="2">The sequence shown here is derived from an EMBL/GenBank/DDBJ whole genome shotgun (WGS) entry which is preliminary data.</text>
</comment>
<dbReference type="SUPFAM" id="SSF53474">
    <property type="entry name" value="alpha/beta-Hydrolases"/>
    <property type="match status" value="1"/>
</dbReference>
<gene>
    <name evidence="2" type="ORF">BCR44DRAFT_126161</name>
</gene>
<name>A0A1Y2HYZ2_9FUNG</name>
<sequence>MSGINKACCSIPPIASTYQPKGTNLKLSNGVNAYVTGPANAKLGIVHVYDIFGFHPATEQVADLIAESLGARLVMPDFWLGKPWSLEKFPPQKDLNEFSSWVKSAGDFNTKVKPLIEAAATQLRSEGATKVGLIGLCWGSKMVAQAAKDCTDLIDGGAMLHPAFLVLDDIKSAKVPLCILPSKDEPDMTAYQKVLKEQGQLNVFERFDDMHHGWCGARADFDNELNRKRTHDAIKLVVHFFERLIASSA</sequence>
<dbReference type="PANTHER" id="PTHR47668">
    <property type="entry name" value="DIENELACTONE HYDROLASE FAMILY PROTEIN (AFU_ORTHOLOGUE AFUA_6G01940)"/>
    <property type="match status" value="1"/>
</dbReference>
<dbReference type="Pfam" id="PF01738">
    <property type="entry name" value="DLH"/>
    <property type="match status" value="1"/>
</dbReference>
<accession>A0A1Y2HYZ2</accession>
<reference evidence="2 3" key="1">
    <citation type="submission" date="2016-07" db="EMBL/GenBank/DDBJ databases">
        <title>Pervasive Adenine N6-methylation of Active Genes in Fungi.</title>
        <authorList>
            <consortium name="DOE Joint Genome Institute"/>
            <person name="Mondo S.J."/>
            <person name="Dannebaum R.O."/>
            <person name="Kuo R.C."/>
            <person name="Labutti K."/>
            <person name="Haridas S."/>
            <person name="Kuo A."/>
            <person name="Salamov A."/>
            <person name="Ahrendt S.R."/>
            <person name="Lipzen A."/>
            <person name="Sullivan W."/>
            <person name="Andreopoulos W.B."/>
            <person name="Clum A."/>
            <person name="Lindquist E."/>
            <person name="Daum C."/>
            <person name="Ramamoorthy G.K."/>
            <person name="Gryganskyi A."/>
            <person name="Culley D."/>
            <person name="Magnuson J.K."/>
            <person name="James T.Y."/>
            <person name="O'Malley M.A."/>
            <person name="Stajich J.E."/>
            <person name="Spatafora J.W."/>
            <person name="Visel A."/>
            <person name="Grigoriev I.V."/>
        </authorList>
    </citation>
    <scope>NUCLEOTIDE SEQUENCE [LARGE SCALE GENOMIC DNA]</scope>
    <source>
        <strain evidence="2 3">PL171</strain>
    </source>
</reference>
<dbReference type="InterPro" id="IPR029058">
    <property type="entry name" value="AB_hydrolase_fold"/>
</dbReference>
<evidence type="ECO:0000259" key="1">
    <source>
        <dbReference type="Pfam" id="PF01738"/>
    </source>
</evidence>
<evidence type="ECO:0000313" key="3">
    <source>
        <dbReference type="Proteomes" id="UP000193411"/>
    </source>
</evidence>
<dbReference type="AlphaFoldDB" id="A0A1Y2HYZ2"/>
<feature type="domain" description="Dienelactone hydrolase" evidence="1">
    <location>
        <begin position="32"/>
        <end position="243"/>
    </location>
</feature>
<proteinExistence type="predicted"/>
<protein>
    <submittedName>
        <fullName evidence="2">Alpha/Beta hydrolase protein</fullName>
    </submittedName>
</protein>
<dbReference type="OrthoDB" id="17560at2759"/>
<dbReference type="STRING" id="765915.A0A1Y2HYZ2"/>
<organism evidence="2 3">
    <name type="scientific">Catenaria anguillulae PL171</name>
    <dbReference type="NCBI Taxonomy" id="765915"/>
    <lineage>
        <taxon>Eukaryota</taxon>
        <taxon>Fungi</taxon>
        <taxon>Fungi incertae sedis</taxon>
        <taxon>Blastocladiomycota</taxon>
        <taxon>Blastocladiomycetes</taxon>
        <taxon>Blastocladiales</taxon>
        <taxon>Catenariaceae</taxon>
        <taxon>Catenaria</taxon>
    </lineage>
</organism>
<dbReference type="InterPro" id="IPR002925">
    <property type="entry name" value="Dienelactn_hydro"/>
</dbReference>
<keyword evidence="2" id="KW-0378">Hydrolase</keyword>
<dbReference type="Gene3D" id="3.40.50.1820">
    <property type="entry name" value="alpha/beta hydrolase"/>
    <property type="match status" value="1"/>
</dbReference>
<dbReference type="PANTHER" id="PTHR47668:SF1">
    <property type="entry name" value="DIENELACTONE HYDROLASE DOMAIN-CONTAINING PROTEIN-RELATED"/>
    <property type="match status" value="1"/>
</dbReference>
<evidence type="ECO:0000313" key="2">
    <source>
        <dbReference type="EMBL" id="ORZ39818.1"/>
    </source>
</evidence>
<keyword evidence="3" id="KW-1185">Reference proteome</keyword>